<proteinExistence type="predicted"/>
<organism evidence="1 2">
    <name type="scientific">Nelumbo nucifera</name>
    <name type="common">Sacred lotus</name>
    <dbReference type="NCBI Taxonomy" id="4432"/>
    <lineage>
        <taxon>Eukaryota</taxon>
        <taxon>Viridiplantae</taxon>
        <taxon>Streptophyta</taxon>
        <taxon>Embryophyta</taxon>
        <taxon>Tracheophyta</taxon>
        <taxon>Spermatophyta</taxon>
        <taxon>Magnoliopsida</taxon>
        <taxon>Proteales</taxon>
        <taxon>Nelumbonaceae</taxon>
        <taxon>Nelumbo</taxon>
    </lineage>
</organism>
<gene>
    <name evidence="1" type="ORF">HUJ06_029253</name>
</gene>
<evidence type="ECO:0000313" key="1">
    <source>
        <dbReference type="EMBL" id="DAD27785.1"/>
    </source>
</evidence>
<dbReference type="AlphaFoldDB" id="A0A822Y9W5"/>
<accession>A0A822Y9W5</accession>
<protein>
    <submittedName>
        <fullName evidence="1">Uncharacterized protein</fullName>
    </submittedName>
</protein>
<evidence type="ECO:0000313" key="2">
    <source>
        <dbReference type="Proteomes" id="UP000607653"/>
    </source>
</evidence>
<keyword evidence="2" id="KW-1185">Reference proteome</keyword>
<reference evidence="1 2" key="1">
    <citation type="journal article" date="2020" name="Mol. Biol. Evol.">
        <title>Distinct Expression and Methylation Patterns for Genes with Different Fates following a Single Whole-Genome Duplication in Flowering Plants.</title>
        <authorList>
            <person name="Shi T."/>
            <person name="Rahmani R.S."/>
            <person name="Gugger P.F."/>
            <person name="Wang M."/>
            <person name="Li H."/>
            <person name="Zhang Y."/>
            <person name="Li Z."/>
            <person name="Wang Q."/>
            <person name="Van de Peer Y."/>
            <person name="Marchal K."/>
            <person name="Chen J."/>
        </authorList>
    </citation>
    <scope>NUCLEOTIDE SEQUENCE [LARGE SCALE GENOMIC DNA]</scope>
    <source>
        <tissue evidence="1">Leaf</tissue>
    </source>
</reference>
<name>A0A822Y9W5_NELNU</name>
<dbReference type="Proteomes" id="UP000607653">
    <property type="component" value="Unassembled WGS sequence"/>
</dbReference>
<sequence>MHTIFDEIIFGSQVLETSSATVEEITKLEKASNAMALVPKSVSGWQSR</sequence>
<dbReference type="EMBL" id="DUZY01000002">
    <property type="protein sequence ID" value="DAD27785.1"/>
    <property type="molecule type" value="Genomic_DNA"/>
</dbReference>
<comment type="caution">
    <text evidence="1">The sequence shown here is derived from an EMBL/GenBank/DDBJ whole genome shotgun (WGS) entry which is preliminary data.</text>
</comment>